<dbReference type="EMBL" id="GGMR01010706">
    <property type="protein sequence ID" value="MBY23325.1"/>
    <property type="molecule type" value="Transcribed_RNA"/>
</dbReference>
<comment type="subunit">
    <text evidence="2">Interacts with microtubules.</text>
</comment>
<dbReference type="AlphaFoldDB" id="A0A2S2P1N8"/>
<dbReference type="GO" id="GO:0005739">
    <property type="term" value="C:mitochondrion"/>
    <property type="evidence" value="ECO:0007669"/>
    <property type="project" value="TreeGrafter"/>
</dbReference>
<dbReference type="GO" id="GO:0005876">
    <property type="term" value="C:spindle microtubule"/>
    <property type="evidence" value="ECO:0007669"/>
    <property type="project" value="TreeGrafter"/>
</dbReference>
<evidence type="ECO:0000256" key="11">
    <source>
        <dbReference type="SAM" id="Phobius"/>
    </source>
</evidence>
<keyword evidence="11" id="KW-0472">Membrane</keyword>
<keyword evidence="11" id="KW-1133">Transmembrane helix</keyword>
<keyword evidence="11" id="KW-0812">Transmembrane</keyword>
<evidence type="ECO:0000256" key="3">
    <source>
        <dbReference type="ARBA" id="ARBA00022490"/>
    </source>
</evidence>
<keyword evidence="6" id="KW-0206">Cytoskeleton</keyword>
<reference evidence="12" key="1">
    <citation type="submission" date="2018-04" db="EMBL/GenBank/DDBJ databases">
        <title>Transcriptome of Schizaphis graminum biotype I.</title>
        <authorList>
            <person name="Scully E.D."/>
            <person name="Geib S.M."/>
            <person name="Palmer N.A."/>
            <person name="Koch K."/>
            <person name="Bradshaw J."/>
            <person name="Heng-Moss T."/>
            <person name="Sarath G."/>
        </authorList>
    </citation>
    <scope>NUCLEOTIDE SEQUENCE</scope>
</reference>
<gene>
    <name evidence="12" type="primary">FAM82B_0</name>
    <name evidence="12" type="ORF">g.159503</name>
</gene>
<evidence type="ECO:0000256" key="4">
    <source>
        <dbReference type="ARBA" id="ARBA00022737"/>
    </source>
</evidence>
<evidence type="ECO:0000313" key="12">
    <source>
        <dbReference type="EMBL" id="MBY23325.1"/>
    </source>
</evidence>
<dbReference type="PANTHER" id="PTHR16056:SF16">
    <property type="entry name" value="REGULATOR OF MICROTUBULE DYNAMICS PROTEIN 1"/>
    <property type="match status" value="1"/>
</dbReference>
<protein>
    <recommendedName>
        <fullName evidence="7">Regulator of microtubule dynamics protein 1</fullName>
    </recommendedName>
    <alternativeName>
        <fullName evidence="8">Protein FAM82B</fullName>
    </alternativeName>
</protein>
<dbReference type="InterPro" id="IPR049039">
    <property type="entry name" value="RMD1-3_a_helical_rpt"/>
</dbReference>
<dbReference type="GO" id="GO:0008017">
    <property type="term" value="F:microtubule binding"/>
    <property type="evidence" value="ECO:0007669"/>
    <property type="project" value="TreeGrafter"/>
</dbReference>
<proteinExistence type="predicted"/>
<comment type="subcellular location">
    <subcellularLocation>
        <location evidence="1">Cytoplasm</location>
        <location evidence="1">Cytoskeleton</location>
    </subcellularLocation>
</comment>
<evidence type="ECO:0000256" key="1">
    <source>
        <dbReference type="ARBA" id="ARBA00004245"/>
    </source>
</evidence>
<feature type="transmembrane region" description="Helical" evidence="11">
    <location>
        <begin position="12"/>
        <end position="34"/>
    </location>
</feature>
<sequence length="437" mass="49571">MSTDPHWLKGVIAVAVGIGITVGSVGVVFITRLLEKKEKLLLKQEVDELNIAILDLQAEFKALKKKIIKPGKRLTLSSSTSVTSEASLYTALGTDDEFHDMSSENGESPNSNILNENPDSSLTSEHFSDHYTGPSLLSDDIFDQVDELFEGSDEDKLKAYEILVNLNEERTDDIEVLWRLAKSCQFVSKYYTAAKKNPEKSKSVIDEGLKWAKHALEMYPGNCNAHKWFAICSGARGQLGTTKEKIEGGYIFQNHINEAIKINSRDPTLYYLKGKLEYEVAVLSSFDRRIASWLYGEVPKGTIPEAIELFLKFQRESPIQLKDCHLHLAKCYLAKNEYETAVHWLEQTLQLPVKDSELKEIENGMARDCIHHIMVSEYYKWISCSMLSNSTLDVCLSTCLPLYYRHHILCVGDVSHHIDAFIVQHSFCNNWRSHQSI</sequence>
<feature type="coiled-coil region" evidence="9">
    <location>
        <begin position="39"/>
        <end position="66"/>
    </location>
</feature>
<evidence type="ECO:0000256" key="5">
    <source>
        <dbReference type="ARBA" id="ARBA00022803"/>
    </source>
</evidence>
<feature type="compositionally biased region" description="Polar residues" evidence="10">
    <location>
        <begin position="103"/>
        <end position="125"/>
    </location>
</feature>
<accession>A0A2S2P1N8</accession>
<evidence type="ECO:0000256" key="9">
    <source>
        <dbReference type="SAM" id="Coils"/>
    </source>
</evidence>
<dbReference type="Pfam" id="PF21033">
    <property type="entry name" value="RMD1-3"/>
    <property type="match status" value="1"/>
</dbReference>
<dbReference type="PANTHER" id="PTHR16056">
    <property type="entry name" value="REGULATOR OF MICROTUBULE DYNAMICS PROTEIN"/>
    <property type="match status" value="1"/>
</dbReference>
<keyword evidence="5" id="KW-0802">TPR repeat</keyword>
<keyword evidence="3" id="KW-0963">Cytoplasm</keyword>
<evidence type="ECO:0000256" key="8">
    <source>
        <dbReference type="ARBA" id="ARBA00041958"/>
    </source>
</evidence>
<evidence type="ECO:0000256" key="2">
    <source>
        <dbReference type="ARBA" id="ARBA00011375"/>
    </source>
</evidence>
<dbReference type="Gene3D" id="1.25.40.10">
    <property type="entry name" value="Tetratricopeptide repeat domain"/>
    <property type="match status" value="1"/>
</dbReference>
<dbReference type="SUPFAM" id="SSF48452">
    <property type="entry name" value="TPR-like"/>
    <property type="match status" value="1"/>
</dbReference>
<keyword evidence="9" id="KW-0175">Coiled coil</keyword>
<evidence type="ECO:0000256" key="6">
    <source>
        <dbReference type="ARBA" id="ARBA00023212"/>
    </source>
</evidence>
<keyword evidence="4" id="KW-0677">Repeat</keyword>
<dbReference type="GO" id="GO:0097431">
    <property type="term" value="C:mitotic spindle pole"/>
    <property type="evidence" value="ECO:0007669"/>
    <property type="project" value="TreeGrafter"/>
</dbReference>
<organism evidence="12">
    <name type="scientific">Schizaphis graminum</name>
    <name type="common">Green bug aphid</name>
    <dbReference type="NCBI Taxonomy" id="13262"/>
    <lineage>
        <taxon>Eukaryota</taxon>
        <taxon>Metazoa</taxon>
        <taxon>Ecdysozoa</taxon>
        <taxon>Arthropoda</taxon>
        <taxon>Hexapoda</taxon>
        <taxon>Insecta</taxon>
        <taxon>Pterygota</taxon>
        <taxon>Neoptera</taxon>
        <taxon>Paraneoptera</taxon>
        <taxon>Hemiptera</taxon>
        <taxon>Sternorrhyncha</taxon>
        <taxon>Aphidomorpha</taxon>
        <taxon>Aphidoidea</taxon>
        <taxon>Aphididae</taxon>
        <taxon>Aphidini</taxon>
        <taxon>Schizaphis</taxon>
    </lineage>
</organism>
<evidence type="ECO:0000256" key="7">
    <source>
        <dbReference type="ARBA" id="ARBA00039966"/>
    </source>
</evidence>
<evidence type="ECO:0000256" key="10">
    <source>
        <dbReference type="SAM" id="MobiDB-lite"/>
    </source>
</evidence>
<feature type="region of interest" description="Disordered" evidence="10">
    <location>
        <begin position="98"/>
        <end position="125"/>
    </location>
</feature>
<dbReference type="InterPro" id="IPR011990">
    <property type="entry name" value="TPR-like_helical_dom_sf"/>
</dbReference>
<name>A0A2S2P1N8_SCHGA</name>